<keyword evidence="2" id="KW-1185">Reference proteome</keyword>
<proteinExistence type="predicted"/>
<organism evidence="1 2">
    <name type="scientific">Lentzea fradiae</name>
    <dbReference type="NCBI Taxonomy" id="200378"/>
    <lineage>
        <taxon>Bacteria</taxon>
        <taxon>Bacillati</taxon>
        <taxon>Actinomycetota</taxon>
        <taxon>Actinomycetes</taxon>
        <taxon>Pseudonocardiales</taxon>
        <taxon>Pseudonocardiaceae</taxon>
        <taxon>Lentzea</taxon>
    </lineage>
</organism>
<dbReference type="EMBL" id="FNCC01000010">
    <property type="protein sequence ID" value="SDG68224.1"/>
    <property type="molecule type" value="Genomic_DNA"/>
</dbReference>
<gene>
    <name evidence="1" type="ORF">SAMN05216553_110221</name>
</gene>
<sequence length="42" mass="4437">MHRESLDQASAALPNDATLVSELPPLASAIEADPCTETWDGI</sequence>
<name>A0A1G7W899_9PSEU</name>
<protein>
    <submittedName>
        <fullName evidence="1">Uncharacterized protein</fullName>
    </submittedName>
</protein>
<accession>A0A1G7W899</accession>
<dbReference type="STRING" id="200378.SAMN05216553_110221"/>
<reference evidence="2" key="1">
    <citation type="submission" date="2016-10" db="EMBL/GenBank/DDBJ databases">
        <authorList>
            <person name="Varghese N."/>
            <person name="Submissions S."/>
        </authorList>
    </citation>
    <scope>NUCLEOTIDE SEQUENCE [LARGE SCALE GENOMIC DNA]</scope>
    <source>
        <strain evidence="2">CGMCC 4.3506</strain>
    </source>
</reference>
<dbReference type="AlphaFoldDB" id="A0A1G7W899"/>
<dbReference type="Proteomes" id="UP000199623">
    <property type="component" value="Unassembled WGS sequence"/>
</dbReference>
<evidence type="ECO:0000313" key="1">
    <source>
        <dbReference type="EMBL" id="SDG68224.1"/>
    </source>
</evidence>
<evidence type="ECO:0000313" key="2">
    <source>
        <dbReference type="Proteomes" id="UP000199623"/>
    </source>
</evidence>